<dbReference type="SUPFAM" id="SSF81321">
    <property type="entry name" value="Family A G protein-coupled receptor-like"/>
    <property type="match status" value="1"/>
</dbReference>
<dbReference type="AlphaFoldDB" id="A0ABD3UXR3"/>
<keyword evidence="6 10" id="KW-0472">Membrane</keyword>
<dbReference type="Gene3D" id="1.20.1070.10">
    <property type="entry name" value="Rhodopsin 7-helix transmembrane proteins"/>
    <property type="match status" value="1"/>
</dbReference>
<dbReference type="InterPro" id="IPR027294">
    <property type="entry name" value="NPS_rcpt"/>
</dbReference>
<evidence type="ECO:0000256" key="10">
    <source>
        <dbReference type="RuleBase" id="RU046427"/>
    </source>
</evidence>
<dbReference type="GO" id="GO:0004930">
    <property type="term" value="F:G protein-coupled receptor activity"/>
    <property type="evidence" value="ECO:0007669"/>
    <property type="project" value="UniProtKB-KW"/>
</dbReference>
<evidence type="ECO:0000313" key="12">
    <source>
        <dbReference type="EMBL" id="KAL3854241.1"/>
    </source>
</evidence>
<feature type="transmembrane region" description="Helical" evidence="10">
    <location>
        <begin position="78"/>
        <end position="99"/>
    </location>
</feature>
<evidence type="ECO:0000259" key="11">
    <source>
        <dbReference type="PROSITE" id="PS50262"/>
    </source>
</evidence>
<accession>A0ABD3UXR3</accession>
<feature type="transmembrane region" description="Helical" evidence="10">
    <location>
        <begin position="276"/>
        <end position="293"/>
    </location>
</feature>
<dbReference type="Pfam" id="PF00001">
    <property type="entry name" value="7tm_1"/>
    <property type="match status" value="1"/>
</dbReference>
<keyword evidence="3 10" id="KW-0812">Transmembrane</keyword>
<protein>
    <recommendedName>
        <fullName evidence="11">G-protein coupled receptors family 1 profile domain-containing protein</fullName>
    </recommendedName>
</protein>
<proteinExistence type="inferred from homology"/>
<keyword evidence="13" id="KW-1185">Reference proteome</keyword>
<evidence type="ECO:0000256" key="8">
    <source>
        <dbReference type="ARBA" id="ARBA00023180"/>
    </source>
</evidence>
<feature type="transmembrane region" description="Helical" evidence="10">
    <location>
        <begin position="45"/>
        <end position="66"/>
    </location>
</feature>
<feature type="transmembrane region" description="Helical" evidence="10">
    <location>
        <begin position="205"/>
        <end position="227"/>
    </location>
</feature>
<comment type="subcellular location">
    <subcellularLocation>
        <location evidence="1 10">Cell membrane</location>
        <topology evidence="1 10">Multi-pass membrane protein</topology>
    </subcellularLocation>
</comment>
<sequence>MTRFKMKDAVSTVILFNISNDNTSGTSTSNGYNEDIKTYKLAAMILAYILTVMITVLNGTVIYVLLKSRKDRNRLHFFVLNMAVADFLVGAVMMLGYAVEKTVGWWMADTFFCKVYQACGVMVTCGSNNILLSLSVDRLLAVAMPLKFMKGGTKVHWTLVFISWGLTIPYVIMFLLYARVLNTGMCELDLPHISWYEPYFDSSFVVQYLFPALVITFCYVGICVIIWRKEKYGLQQSGYENNFNKSSESLALKCKGFRNGRSVQGGLLPKAKVRSIKLTAIICAAFIICWTPYYIYNLLAVHGLITATSGPTYFMQVLCPLNSVANPIAFIIFNIKMFTSSRKRTGVTANSNMHPNSEQGNV</sequence>
<dbReference type="PANTHER" id="PTHR24244">
    <property type="entry name" value="NEUROPEPTIDE S RECEPTOR"/>
    <property type="match status" value="1"/>
</dbReference>
<feature type="transmembrane region" description="Helical" evidence="10">
    <location>
        <begin position="313"/>
        <end position="335"/>
    </location>
</feature>
<evidence type="ECO:0000256" key="7">
    <source>
        <dbReference type="ARBA" id="ARBA00023170"/>
    </source>
</evidence>
<dbReference type="InterPro" id="IPR000276">
    <property type="entry name" value="GPCR_Rhodpsn"/>
</dbReference>
<dbReference type="InterPro" id="IPR017452">
    <property type="entry name" value="GPCR_Rhodpsn_7TM"/>
</dbReference>
<dbReference type="Proteomes" id="UP001634394">
    <property type="component" value="Unassembled WGS sequence"/>
</dbReference>
<evidence type="ECO:0000256" key="9">
    <source>
        <dbReference type="ARBA" id="ARBA00023224"/>
    </source>
</evidence>
<keyword evidence="8 10" id="KW-0325">Glycoprotein</keyword>
<evidence type="ECO:0000256" key="1">
    <source>
        <dbReference type="ARBA" id="ARBA00004651"/>
    </source>
</evidence>
<keyword evidence="5 10" id="KW-0297">G-protein coupled receptor</keyword>
<reference evidence="12 13" key="1">
    <citation type="submission" date="2024-11" db="EMBL/GenBank/DDBJ databases">
        <title>Chromosome-level genome assembly of the freshwater bivalve Anodonta woodiana.</title>
        <authorList>
            <person name="Chen X."/>
        </authorList>
    </citation>
    <scope>NUCLEOTIDE SEQUENCE [LARGE SCALE GENOMIC DNA]</scope>
    <source>
        <strain evidence="12">MN2024</strain>
        <tissue evidence="12">Gills</tissue>
    </source>
</reference>
<dbReference type="EMBL" id="JBJQND010000014">
    <property type="protein sequence ID" value="KAL3854242.1"/>
    <property type="molecule type" value="Genomic_DNA"/>
</dbReference>
<evidence type="ECO:0000313" key="13">
    <source>
        <dbReference type="Proteomes" id="UP001634394"/>
    </source>
</evidence>
<dbReference type="InterPro" id="IPR001817">
    <property type="entry name" value="Vasoprsn_rcpt"/>
</dbReference>
<evidence type="ECO:0000256" key="3">
    <source>
        <dbReference type="ARBA" id="ARBA00022692"/>
    </source>
</evidence>
<dbReference type="EMBL" id="JBJQND010000014">
    <property type="protein sequence ID" value="KAL3854241.1"/>
    <property type="molecule type" value="Genomic_DNA"/>
</dbReference>
<dbReference type="PRINTS" id="PR00237">
    <property type="entry name" value="GPCRRHODOPSN"/>
</dbReference>
<evidence type="ECO:0000256" key="5">
    <source>
        <dbReference type="ARBA" id="ARBA00023040"/>
    </source>
</evidence>
<evidence type="ECO:0000256" key="4">
    <source>
        <dbReference type="ARBA" id="ARBA00022989"/>
    </source>
</evidence>
<evidence type="ECO:0000256" key="6">
    <source>
        <dbReference type="ARBA" id="ARBA00023136"/>
    </source>
</evidence>
<name>A0ABD3UXR3_SINWO</name>
<dbReference type="PANTHER" id="PTHR24244:SF1">
    <property type="entry name" value="G-PROTEIN COUPLED RECEPTORS FAMILY 1 PROFILE DOMAIN-CONTAINING PROTEIN"/>
    <property type="match status" value="1"/>
</dbReference>
<organism evidence="12 13">
    <name type="scientific">Sinanodonta woodiana</name>
    <name type="common">Chinese pond mussel</name>
    <name type="synonym">Anodonta woodiana</name>
    <dbReference type="NCBI Taxonomy" id="1069815"/>
    <lineage>
        <taxon>Eukaryota</taxon>
        <taxon>Metazoa</taxon>
        <taxon>Spiralia</taxon>
        <taxon>Lophotrochozoa</taxon>
        <taxon>Mollusca</taxon>
        <taxon>Bivalvia</taxon>
        <taxon>Autobranchia</taxon>
        <taxon>Heteroconchia</taxon>
        <taxon>Palaeoheterodonta</taxon>
        <taxon>Unionida</taxon>
        <taxon>Unionoidea</taxon>
        <taxon>Unionidae</taxon>
        <taxon>Unioninae</taxon>
        <taxon>Sinanodonta</taxon>
    </lineage>
</organism>
<keyword evidence="2" id="KW-1003">Cell membrane</keyword>
<keyword evidence="7 10" id="KW-0675">Receptor</keyword>
<keyword evidence="9 10" id="KW-0807">Transducer</keyword>
<dbReference type="GO" id="GO:0005886">
    <property type="term" value="C:plasma membrane"/>
    <property type="evidence" value="ECO:0007669"/>
    <property type="project" value="UniProtKB-SubCell"/>
</dbReference>
<dbReference type="PROSITE" id="PS50262">
    <property type="entry name" value="G_PROTEIN_RECEP_F1_2"/>
    <property type="match status" value="1"/>
</dbReference>
<comment type="caution">
    <text evidence="12">The sequence shown here is derived from an EMBL/GenBank/DDBJ whole genome shotgun (WGS) entry which is preliminary data.</text>
</comment>
<gene>
    <name evidence="12" type="ORF">ACJMK2_013516</name>
</gene>
<dbReference type="PRINTS" id="PR00896">
    <property type="entry name" value="VASOPRESSINR"/>
</dbReference>
<comment type="similarity">
    <text evidence="10">Belongs to the G-protein coupled receptor 1 family. Vasopressin/oxytocin receptor subfamily.</text>
</comment>
<evidence type="ECO:0000256" key="2">
    <source>
        <dbReference type="ARBA" id="ARBA00022475"/>
    </source>
</evidence>
<feature type="transmembrane region" description="Helical" evidence="10">
    <location>
        <begin position="115"/>
        <end position="136"/>
    </location>
</feature>
<keyword evidence="4 10" id="KW-1133">Transmembrane helix</keyword>
<feature type="domain" description="G-protein coupled receptors family 1 profile" evidence="11">
    <location>
        <begin position="57"/>
        <end position="330"/>
    </location>
</feature>
<feature type="transmembrane region" description="Helical" evidence="10">
    <location>
        <begin position="157"/>
        <end position="178"/>
    </location>
</feature>